<sequence>MSPQHISMAECELRTTLRMLWEQHVYWTRLAIIDIVFALPDSKVTTKRLLRNPKDFEKVLAPLYGPAIASQFEKLFTEHLVIAAQLVQAAKAGHQAEAAAAEKRWYANADAIAAFLGRINPYWSARDWQSMMHEHLALTKNEAVELITKKYPESVSTFDQIEQQALIMADVMAYGIARQFPHQFTM</sequence>
<comment type="caution">
    <text evidence="1">The sequence shown here is derived from an EMBL/GenBank/DDBJ whole genome shotgun (WGS) entry which is preliminary data.</text>
</comment>
<dbReference type="RefSeq" id="WP_239530002.1">
    <property type="nucleotide sequence ID" value="NZ_CBCRXA010000007.1"/>
</dbReference>
<accession>A0ABS2Q8W6</accession>
<evidence type="ECO:0000313" key="2">
    <source>
        <dbReference type="Proteomes" id="UP000823201"/>
    </source>
</evidence>
<evidence type="ECO:0008006" key="3">
    <source>
        <dbReference type="Google" id="ProtNLM"/>
    </source>
</evidence>
<proteinExistence type="predicted"/>
<evidence type="ECO:0000313" key="1">
    <source>
        <dbReference type="EMBL" id="MBM7658061.1"/>
    </source>
</evidence>
<gene>
    <name evidence="1" type="ORF">JOC27_001513</name>
</gene>
<dbReference type="Proteomes" id="UP000823201">
    <property type="component" value="Unassembled WGS sequence"/>
</dbReference>
<dbReference type="EMBL" id="JAFBEV010000011">
    <property type="protein sequence ID" value="MBM7658061.1"/>
    <property type="molecule type" value="Genomic_DNA"/>
</dbReference>
<keyword evidence="2" id="KW-1185">Reference proteome</keyword>
<reference evidence="1 2" key="1">
    <citation type="submission" date="2021-01" db="EMBL/GenBank/DDBJ databases">
        <title>Genomic Encyclopedia of Type Strains, Phase IV (KMG-IV): sequencing the most valuable type-strain genomes for metagenomic binning, comparative biology and taxonomic classification.</title>
        <authorList>
            <person name="Goeker M."/>
        </authorList>
    </citation>
    <scope>NUCLEOTIDE SEQUENCE [LARGE SCALE GENOMIC DNA]</scope>
    <source>
        <strain evidence="1 2">DSM 100968</strain>
    </source>
</reference>
<name>A0ABS2Q8W6_9BACL</name>
<protein>
    <recommendedName>
        <fullName evidence="3">Acetylglutamate kinase</fullName>
    </recommendedName>
</protein>
<organism evidence="1 2">
    <name type="scientific">Sporolactobacillus spathodeae</name>
    <dbReference type="NCBI Taxonomy" id="1465502"/>
    <lineage>
        <taxon>Bacteria</taxon>
        <taxon>Bacillati</taxon>
        <taxon>Bacillota</taxon>
        <taxon>Bacilli</taxon>
        <taxon>Bacillales</taxon>
        <taxon>Sporolactobacillaceae</taxon>
        <taxon>Sporolactobacillus</taxon>
    </lineage>
</organism>